<keyword evidence="3" id="KW-1185">Reference proteome</keyword>
<protein>
    <recommendedName>
        <fullName evidence="4">ABC-2 family transporter protein</fullName>
    </recommendedName>
</protein>
<feature type="transmembrane region" description="Helical" evidence="1">
    <location>
        <begin position="21"/>
        <end position="37"/>
    </location>
</feature>
<feature type="transmembrane region" description="Helical" evidence="1">
    <location>
        <begin position="92"/>
        <end position="118"/>
    </location>
</feature>
<keyword evidence="1" id="KW-0812">Transmembrane</keyword>
<accession>A0ABY6HU83</accession>
<dbReference type="Pfam" id="PF12730">
    <property type="entry name" value="ABC2_membrane_4"/>
    <property type="match status" value="1"/>
</dbReference>
<evidence type="ECO:0000313" key="2">
    <source>
        <dbReference type="EMBL" id="UYP45907.1"/>
    </source>
</evidence>
<evidence type="ECO:0000313" key="3">
    <source>
        <dbReference type="Proteomes" id="UP001208689"/>
    </source>
</evidence>
<proteinExistence type="predicted"/>
<sequence>MSLWLFFKDELRGFYKSSVMIVLWVGMPMLSILMHFIQPDLEGLPITPFVGIMLAQIGGTLASVMLSTTIVNEKNKNVYDLFLIRPIKRHNLLIAKFLATYVCLIIASVFSLILGVLIDSITLELEMSIVLENLWESIVISMMAMAIATSAGILIGLLANSVMVAAILAIFVGNQLSIASMLPSLIIESINPVIFSTLIGVPFTIIIILIFSILMNRKQF</sequence>
<feature type="transmembrane region" description="Helical" evidence="1">
    <location>
        <begin position="193"/>
        <end position="214"/>
    </location>
</feature>
<dbReference type="Proteomes" id="UP001208689">
    <property type="component" value="Chromosome"/>
</dbReference>
<feature type="transmembrane region" description="Helical" evidence="1">
    <location>
        <begin position="138"/>
        <end position="159"/>
    </location>
</feature>
<organism evidence="2 3">
    <name type="scientific">Candidatus Lokiarchaeum ossiferum</name>
    <dbReference type="NCBI Taxonomy" id="2951803"/>
    <lineage>
        <taxon>Archaea</taxon>
        <taxon>Promethearchaeati</taxon>
        <taxon>Promethearchaeota</taxon>
        <taxon>Promethearchaeia</taxon>
        <taxon>Promethearchaeales</taxon>
        <taxon>Promethearchaeaceae</taxon>
        <taxon>Candidatus Lokiarchaeum</taxon>
    </lineage>
</organism>
<evidence type="ECO:0000256" key="1">
    <source>
        <dbReference type="SAM" id="Phobius"/>
    </source>
</evidence>
<feature type="transmembrane region" description="Helical" evidence="1">
    <location>
        <begin position="166"/>
        <end position="187"/>
    </location>
</feature>
<keyword evidence="1" id="KW-0472">Membrane</keyword>
<dbReference type="EMBL" id="CP104013">
    <property type="protein sequence ID" value="UYP45907.1"/>
    <property type="molecule type" value="Genomic_DNA"/>
</dbReference>
<reference evidence="2" key="1">
    <citation type="submission" date="2022-09" db="EMBL/GenBank/DDBJ databases">
        <title>Actin cytoskeleton and complex cell architecture in an #Asgard archaeon.</title>
        <authorList>
            <person name="Ponce Toledo R.I."/>
            <person name="Schleper C."/>
            <person name="Rodrigues Oliveira T."/>
            <person name="Wollweber F."/>
            <person name="Xu J."/>
            <person name="Rittmann S."/>
            <person name="Klingl A."/>
            <person name="Pilhofer M."/>
        </authorList>
    </citation>
    <scope>NUCLEOTIDE SEQUENCE</scope>
    <source>
        <strain evidence="2">B-35</strain>
    </source>
</reference>
<evidence type="ECO:0008006" key="4">
    <source>
        <dbReference type="Google" id="ProtNLM"/>
    </source>
</evidence>
<keyword evidence="1" id="KW-1133">Transmembrane helix</keyword>
<feature type="transmembrane region" description="Helical" evidence="1">
    <location>
        <begin position="49"/>
        <end position="71"/>
    </location>
</feature>
<gene>
    <name evidence="2" type="ORF">NEF87_002192</name>
</gene>
<name>A0ABY6HU83_9ARCH</name>